<keyword evidence="1" id="KW-0472">Membrane</keyword>
<dbReference type="RefSeq" id="WP_331218691.1">
    <property type="nucleotide sequence ID" value="NZ_JAZGQK010000046.1"/>
</dbReference>
<dbReference type="SUPFAM" id="SSF55811">
    <property type="entry name" value="Nudix"/>
    <property type="match status" value="1"/>
</dbReference>
<keyword evidence="1" id="KW-0812">Transmembrane</keyword>
<dbReference type="Pfam" id="PF00293">
    <property type="entry name" value="NUDIX"/>
    <property type="match status" value="1"/>
</dbReference>
<feature type="domain" description="Nudix hydrolase" evidence="2">
    <location>
        <begin position="167"/>
        <end position="258"/>
    </location>
</feature>
<dbReference type="GO" id="GO:0016787">
    <property type="term" value="F:hydrolase activity"/>
    <property type="evidence" value="ECO:0007669"/>
    <property type="project" value="UniProtKB-KW"/>
</dbReference>
<name>A0ABU7S562_9ACTN</name>
<proteinExistence type="predicted"/>
<evidence type="ECO:0000313" key="3">
    <source>
        <dbReference type="EMBL" id="MEE6263898.1"/>
    </source>
</evidence>
<evidence type="ECO:0000256" key="1">
    <source>
        <dbReference type="SAM" id="Phobius"/>
    </source>
</evidence>
<evidence type="ECO:0000259" key="2">
    <source>
        <dbReference type="Pfam" id="PF00293"/>
    </source>
</evidence>
<keyword evidence="4" id="KW-1185">Reference proteome</keyword>
<dbReference type="Gene3D" id="3.90.79.10">
    <property type="entry name" value="Nucleoside Triphosphate Pyrophosphohydrolase"/>
    <property type="match status" value="1"/>
</dbReference>
<reference evidence="3 4" key="1">
    <citation type="submission" date="2024-01" db="EMBL/GenBank/DDBJ databases">
        <title>Genome insights into Plantactinospora sonchi sp. nov.</title>
        <authorList>
            <person name="Wang L."/>
        </authorList>
    </citation>
    <scope>NUCLEOTIDE SEQUENCE [LARGE SCALE GENOMIC DNA]</scope>
    <source>
        <strain evidence="3 4">NEAU-QY2</strain>
    </source>
</reference>
<keyword evidence="1" id="KW-1133">Transmembrane helix</keyword>
<organism evidence="3 4">
    <name type="scientific">Plantactinospora sonchi</name>
    <dbReference type="NCBI Taxonomy" id="1544735"/>
    <lineage>
        <taxon>Bacteria</taxon>
        <taxon>Bacillati</taxon>
        <taxon>Actinomycetota</taxon>
        <taxon>Actinomycetes</taxon>
        <taxon>Micromonosporales</taxon>
        <taxon>Micromonosporaceae</taxon>
        <taxon>Plantactinospora</taxon>
    </lineage>
</organism>
<dbReference type="EMBL" id="JAZGQK010000046">
    <property type="protein sequence ID" value="MEE6263898.1"/>
    <property type="molecule type" value="Genomic_DNA"/>
</dbReference>
<comment type="caution">
    <text evidence="3">The sequence shown here is derived from an EMBL/GenBank/DDBJ whole genome shotgun (WGS) entry which is preliminary data.</text>
</comment>
<gene>
    <name evidence="3" type="ORF">V1633_36160</name>
</gene>
<dbReference type="InterPro" id="IPR000086">
    <property type="entry name" value="NUDIX_hydrolase_dom"/>
</dbReference>
<evidence type="ECO:0000313" key="4">
    <source>
        <dbReference type="Proteomes" id="UP001332243"/>
    </source>
</evidence>
<accession>A0ABU7S562</accession>
<feature type="transmembrane region" description="Helical" evidence="1">
    <location>
        <begin position="312"/>
        <end position="331"/>
    </location>
</feature>
<sequence>MTTPDASAERLARVLESVPGPSEGPAPVADLCTAAGFGPDDARTAAEVFVGLLRASGAVLVTAEPETGRLFAKSKSPAAALFLGSLAAYLRAGVPVVDNWTRAGTVEPPYQPNQVLAGPQFLHLIEHRRLGLFAEAAPLRERRIVHVLVKTRFRLMGPRYLMIYDRAARQYQLPGGHLRADDPDPLAAAVRELEEELPEFAFDTGRDRLVELGEVDVTQQSRTYGAVTRYRIVHFQLVSTRQSLNIGPDGQWVSERTLLNEHALVKGRTLNTAGLRRLAAELPGGLGRLAAGLSFGRRPSLLVLLREKPWEVLGAALSVIGLVITLVQVAIEMGAG</sequence>
<dbReference type="InterPro" id="IPR015797">
    <property type="entry name" value="NUDIX_hydrolase-like_dom_sf"/>
</dbReference>
<keyword evidence="3" id="KW-0378">Hydrolase</keyword>
<protein>
    <submittedName>
        <fullName evidence="3">NUDIX hydrolase</fullName>
    </submittedName>
</protein>
<dbReference type="Proteomes" id="UP001332243">
    <property type="component" value="Unassembled WGS sequence"/>
</dbReference>